<comment type="subcellular location">
    <subcellularLocation>
        <location evidence="1">Secreted</location>
        <location evidence="1">Extracellular space</location>
    </subcellularLocation>
</comment>
<dbReference type="EMBL" id="BTSX01000002">
    <property type="protein sequence ID" value="GMS86888.1"/>
    <property type="molecule type" value="Genomic_DNA"/>
</dbReference>
<dbReference type="GO" id="GO:0005576">
    <property type="term" value="C:extracellular region"/>
    <property type="evidence" value="ECO:0007669"/>
    <property type="project" value="UniProtKB-SubCell"/>
</dbReference>
<dbReference type="InterPro" id="IPR036844">
    <property type="entry name" value="Hint_dom_sf"/>
</dbReference>
<dbReference type="PANTHER" id="PTHR46706">
    <property type="entry name" value="PROTEIN QUA-1-RELATED"/>
    <property type="match status" value="1"/>
</dbReference>
<dbReference type="PANTHER" id="PTHR46706:SF12">
    <property type="entry name" value="PROTEIN QUA-1-RELATED"/>
    <property type="match status" value="1"/>
</dbReference>
<evidence type="ECO:0000256" key="1">
    <source>
        <dbReference type="ARBA" id="ARBA00004239"/>
    </source>
</evidence>
<accession>A0AAV5SY24</accession>
<feature type="domain" description="Hedgehog protein Hint" evidence="3">
    <location>
        <begin position="2"/>
        <end position="50"/>
    </location>
</feature>
<keyword evidence="2" id="KW-0217">Developmental protein</keyword>
<gene>
    <name evidence="4" type="ORF">PENTCL1PPCAC_9063</name>
</gene>
<evidence type="ECO:0000256" key="2">
    <source>
        <dbReference type="ARBA" id="ARBA00022473"/>
    </source>
</evidence>
<dbReference type="Gene3D" id="2.170.16.10">
    <property type="entry name" value="Hedgehog/Intein (Hint) domain"/>
    <property type="match status" value="1"/>
</dbReference>
<organism evidence="4 5">
    <name type="scientific">Pristionchus entomophagus</name>
    <dbReference type="NCBI Taxonomy" id="358040"/>
    <lineage>
        <taxon>Eukaryota</taxon>
        <taxon>Metazoa</taxon>
        <taxon>Ecdysozoa</taxon>
        <taxon>Nematoda</taxon>
        <taxon>Chromadorea</taxon>
        <taxon>Rhabditida</taxon>
        <taxon>Rhabditina</taxon>
        <taxon>Diplogasteromorpha</taxon>
        <taxon>Diplogasteroidea</taxon>
        <taxon>Neodiplogasteridae</taxon>
        <taxon>Pristionchus</taxon>
    </lineage>
</organism>
<dbReference type="AlphaFoldDB" id="A0AAV5SY24"/>
<dbReference type="PRINTS" id="PR00632">
    <property type="entry name" value="SONICHHOG"/>
</dbReference>
<protein>
    <recommendedName>
        <fullName evidence="3">Hedgehog protein Hint domain-containing protein</fullName>
    </recommendedName>
</protein>
<evidence type="ECO:0000313" key="5">
    <source>
        <dbReference type="Proteomes" id="UP001432027"/>
    </source>
</evidence>
<reference evidence="4" key="1">
    <citation type="submission" date="2023-10" db="EMBL/GenBank/DDBJ databases">
        <title>Genome assembly of Pristionchus species.</title>
        <authorList>
            <person name="Yoshida K."/>
            <person name="Sommer R.J."/>
        </authorList>
    </citation>
    <scope>NUCLEOTIDE SEQUENCE</scope>
    <source>
        <strain evidence="4">RS0144</strain>
    </source>
</reference>
<dbReference type="InterPro" id="IPR052140">
    <property type="entry name" value="Dev_Signal_Hedgehog-like"/>
</dbReference>
<dbReference type="Proteomes" id="UP001432027">
    <property type="component" value="Unassembled WGS sequence"/>
</dbReference>
<keyword evidence="5" id="KW-1185">Reference proteome</keyword>
<dbReference type="GO" id="GO:0016540">
    <property type="term" value="P:protein autoprocessing"/>
    <property type="evidence" value="ECO:0007669"/>
    <property type="project" value="InterPro"/>
</dbReference>
<name>A0AAV5SY24_9BILA</name>
<dbReference type="SUPFAM" id="SSF51294">
    <property type="entry name" value="Hedgehog/intein (Hint) domain"/>
    <property type="match status" value="1"/>
</dbReference>
<dbReference type="InterPro" id="IPR001657">
    <property type="entry name" value="Hedgehog"/>
</dbReference>
<sequence>QVRVVRSDKITQKGIYAPMTANGRIIVNGVHASCHNIMQTHSIGHTIFGVRYRRIDFNTAITMIHAFQIPYGLSTVLAMAELVMPKNMATM</sequence>
<proteinExistence type="predicted"/>
<evidence type="ECO:0000313" key="4">
    <source>
        <dbReference type="EMBL" id="GMS86888.1"/>
    </source>
</evidence>
<feature type="non-terminal residue" evidence="4">
    <location>
        <position position="1"/>
    </location>
</feature>
<dbReference type="InterPro" id="IPR001767">
    <property type="entry name" value="Hedgehog_Hint"/>
</dbReference>
<dbReference type="Pfam" id="PF01079">
    <property type="entry name" value="Hint"/>
    <property type="match status" value="1"/>
</dbReference>
<comment type="caution">
    <text evidence="4">The sequence shown here is derived from an EMBL/GenBank/DDBJ whole genome shotgun (WGS) entry which is preliminary data.</text>
</comment>
<dbReference type="GO" id="GO:0007267">
    <property type="term" value="P:cell-cell signaling"/>
    <property type="evidence" value="ECO:0007669"/>
    <property type="project" value="InterPro"/>
</dbReference>
<evidence type="ECO:0000259" key="3">
    <source>
        <dbReference type="Pfam" id="PF01079"/>
    </source>
</evidence>